<sequence>MPPAPPVPPSLTPITGNGSASLTPLTLSTTTLLTPFLLATTTLLTPLTLAGPATTSGDMTTSASSGTRDGGPLAEHRPKGSPTLVALVPSASSVADVILLFLGLGNNRRCSLAGVRRR</sequence>
<gene>
    <name evidence="2" type="ORF">GDO81_024837</name>
</gene>
<dbReference type="EMBL" id="WNYA01032108">
    <property type="protein sequence ID" value="KAG8537244.1"/>
    <property type="molecule type" value="Genomic_DNA"/>
</dbReference>
<evidence type="ECO:0000313" key="3">
    <source>
        <dbReference type="Proteomes" id="UP000824782"/>
    </source>
</evidence>
<reference evidence="2" key="1">
    <citation type="thesis" date="2020" institute="ProQuest LLC" country="789 East Eisenhower Parkway, Ann Arbor, MI, USA">
        <title>Comparative Genomics and Chromosome Evolution.</title>
        <authorList>
            <person name="Mudd A.B."/>
        </authorList>
    </citation>
    <scope>NUCLEOTIDE SEQUENCE</scope>
    <source>
        <strain evidence="2">237g6f4</strain>
        <tissue evidence="2">Blood</tissue>
    </source>
</reference>
<feature type="region of interest" description="Disordered" evidence="1">
    <location>
        <begin position="1"/>
        <end position="20"/>
    </location>
</feature>
<evidence type="ECO:0000313" key="2">
    <source>
        <dbReference type="EMBL" id="KAG8537244.1"/>
    </source>
</evidence>
<feature type="compositionally biased region" description="Pro residues" evidence="1">
    <location>
        <begin position="1"/>
        <end position="11"/>
    </location>
</feature>
<protein>
    <submittedName>
        <fullName evidence="2">Uncharacterized protein</fullName>
    </submittedName>
</protein>
<feature type="region of interest" description="Disordered" evidence="1">
    <location>
        <begin position="48"/>
        <end position="81"/>
    </location>
</feature>
<organism evidence="2 3">
    <name type="scientific">Engystomops pustulosus</name>
    <name type="common">Tungara frog</name>
    <name type="synonym">Physalaemus pustulosus</name>
    <dbReference type="NCBI Taxonomy" id="76066"/>
    <lineage>
        <taxon>Eukaryota</taxon>
        <taxon>Metazoa</taxon>
        <taxon>Chordata</taxon>
        <taxon>Craniata</taxon>
        <taxon>Vertebrata</taxon>
        <taxon>Euteleostomi</taxon>
        <taxon>Amphibia</taxon>
        <taxon>Batrachia</taxon>
        <taxon>Anura</taxon>
        <taxon>Neobatrachia</taxon>
        <taxon>Hyloidea</taxon>
        <taxon>Leptodactylidae</taxon>
        <taxon>Leiuperinae</taxon>
        <taxon>Engystomops</taxon>
    </lineage>
</organism>
<accession>A0AAV6YIE7</accession>
<feature type="compositionally biased region" description="Polar residues" evidence="1">
    <location>
        <begin position="57"/>
        <end position="67"/>
    </location>
</feature>
<name>A0AAV6YIE7_ENGPU</name>
<evidence type="ECO:0000256" key="1">
    <source>
        <dbReference type="SAM" id="MobiDB-lite"/>
    </source>
</evidence>
<keyword evidence="3" id="KW-1185">Reference proteome</keyword>
<comment type="caution">
    <text evidence="2">The sequence shown here is derived from an EMBL/GenBank/DDBJ whole genome shotgun (WGS) entry which is preliminary data.</text>
</comment>
<dbReference type="Proteomes" id="UP000824782">
    <property type="component" value="Unassembled WGS sequence"/>
</dbReference>
<proteinExistence type="predicted"/>
<dbReference type="AlphaFoldDB" id="A0AAV6YIE7"/>